<feature type="compositionally biased region" description="Basic and acidic residues" evidence="2">
    <location>
        <begin position="27"/>
        <end position="39"/>
    </location>
</feature>
<dbReference type="GO" id="GO:0051382">
    <property type="term" value="P:kinetochore assembly"/>
    <property type="evidence" value="ECO:0007669"/>
    <property type="project" value="TreeGrafter"/>
</dbReference>
<feature type="compositionally biased region" description="Polar residues" evidence="2">
    <location>
        <begin position="41"/>
        <end position="56"/>
    </location>
</feature>
<dbReference type="InterPro" id="IPR005026">
    <property type="entry name" value="SAPAP"/>
</dbReference>
<feature type="region of interest" description="Disordered" evidence="2">
    <location>
        <begin position="361"/>
        <end position="390"/>
    </location>
</feature>
<dbReference type="KEGG" id="scac:106087312"/>
<feature type="compositionally biased region" description="Basic and acidic residues" evidence="2">
    <location>
        <begin position="173"/>
        <end position="185"/>
    </location>
</feature>
<dbReference type="GO" id="GO:0005634">
    <property type="term" value="C:nucleus"/>
    <property type="evidence" value="ECO:0007669"/>
    <property type="project" value="TreeGrafter"/>
</dbReference>
<feature type="region of interest" description="Disordered" evidence="2">
    <location>
        <begin position="861"/>
        <end position="902"/>
    </location>
</feature>
<feature type="compositionally biased region" description="Polar residues" evidence="2">
    <location>
        <begin position="861"/>
        <end position="870"/>
    </location>
</feature>
<sequence>MSEYRKSLYMERKEVLTPQQHNRKNRKLQEANRNKHRMDQYQLSRQISVSPTPQQRTQEEKENVQGNEKNDASSSRSAKVILTARDPEKIKKQEAFILRFLDWKDKKKALQEKKKNEANKKKPFVSVISKDMGFGGSVGPLAPTTTTAATNIQASFVPKGHHQGFQPPPGLKDPGESEKAKEKAKSRQSIYTLVPTPPKKSKEDNVSKKTNMARKAMPRLNANLNNDQKTPARSDLSNNIRLRSGTTPKLLKTKVVNKSLPTSGVKTKNVANANSASKPAAKPPINLVKNLHNNINVMQASAKTTQTRTFKMPAPSQGHIKRNVVAAAKKTDVPTNKVSKAKVVTAVRRPVEATSKIRLKTKSPTQPQKNARLTQTMKAKKPLKPPSGASTKLMTLMVTQTNGLVADMIVQTPKDFSNSNHFDDFITSTKVKNTSQTLEEVQGVSPIEMLSKRSANNSSAKRNLLQSATQNLAIESENHKNLETEKPIATKFNFIRYSEVNTSFNEENDKQIVEVKSKNTRNKSTVCESSNRTLIEAVRTEEEVTTTSNKNASEVCIQPVEEMKTPTKQLISGEEKPVNYLSPYVSVSRGKVSLKKEKEKRNSIYLANPAEEETLTVSPHHSPISTEQKSPQYSPEVRRTLEAVRYFRKQLQEEIDRLHQLCDVWEEYKTANIESLQSANCDDMIDVTVGQTRLLTSKKFMQFKGLIDRCEARATGIGDMPNDGSEKTKDVSAGDLEGFWSMLGLQVDNLEKRFENLNRWKANEWRDPDEIKPKAKPKNLTKVKKVASIAKAKSNSNLQEMLRKRRADMLLKKAQNQLVNTDDVILTPSKVRDRKYFSPAATVVAIPSSNRRLSTLLRQNAVGSPQQKIDSPNRRMSLGLRKNSQDTPNRRASMLGRKNSQDSPSLLKTVLQFREVVDATFGEQTFCGAKRNSLNAKTCMESPKVQNNCETRKSILKTPGTGRTKLKNVVFNEKLRVKKFNFLNFDDGDGTTEDCNQSNEEDLAKSSQDHDKECSREDGETDDQQQRAYTLRNRRVRLRPSCEIVIPKRSN</sequence>
<feature type="region of interest" description="Disordered" evidence="2">
    <location>
        <begin position="614"/>
        <end position="635"/>
    </location>
</feature>
<evidence type="ECO:0000256" key="1">
    <source>
        <dbReference type="ARBA" id="ARBA00008839"/>
    </source>
</evidence>
<evidence type="ECO:0000256" key="2">
    <source>
        <dbReference type="SAM" id="MobiDB-lite"/>
    </source>
</evidence>
<gene>
    <name evidence="3" type="primary">106087312</name>
</gene>
<dbReference type="GO" id="GO:0007059">
    <property type="term" value="P:chromosome segregation"/>
    <property type="evidence" value="ECO:0007669"/>
    <property type="project" value="TreeGrafter"/>
</dbReference>
<dbReference type="EnsemblMetazoa" id="SCAU003466-RA">
    <property type="protein sequence ID" value="SCAU003466-PA"/>
    <property type="gene ID" value="SCAU003466"/>
</dbReference>
<evidence type="ECO:0000313" key="4">
    <source>
        <dbReference type="Proteomes" id="UP000095300"/>
    </source>
</evidence>
<feature type="compositionally biased region" description="Basic and acidic residues" evidence="2">
    <location>
        <begin position="1002"/>
        <end position="1018"/>
    </location>
</feature>
<dbReference type="Pfam" id="PF03359">
    <property type="entry name" value="GKAP"/>
    <property type="match status" value="1"/>
</dbReference>
<dbReference type="GO" id="GO:0023052">
    <property type="term" value="P:signaling"/>
    <property type="evidence" value="ECO:0007669"/>
    <property type="project" value="InterPro"/>
</dbReference>
<dbReference type="GO" id="GO:0007346">
    <property type="term" value="P:regulation of mitotic cell cycle"/>
    <property type="evidence" value="ECO:0007669"/>
    <property type="project" value="TreeGrafter"/>
</dbReference>
<dbReference type="PANTHER" id="PTHR12353">
    <property type="entry name" value="DISKS LARGE-ASSOCIATED PROTEIN DAP SAP90/PSD-95-ASSOCIATED PROTEIN"/>
    <property type="match status" value="1"/>
</dbReference>
<reference evidence="3" key="1">
    <citation type="submission" date="2020-05" db="UniProtKB">
        <authorList>
            <consortium name="EnsemblMetazoa"/>
        </authorList>
    </citation>
    <scope>IDENTIFICATION</scope>
    <source>
        <strain evidence="3">USDA</strain>
    </source>
</reference>
<feature type="compositionally biased region" description="Polar residues" evidence="2">
    <location>
        <begin position="615"/>
        <end position="633"/>
    </location>
</feature>
<dbReference type="Proteomes" id="UP000095300">
    <property type="component" value="Unassembled WGS sequence"/>
</dbReference>
<dbReference type="GO" id="GO:0031616">
    <property type="term" value="C:spindle pole centrosome"/>
    <property type="evidence" value="ECO:0007669"/>
    <property type="project" value="TreeGrafter"/>
</dbReference>
<dbReference type="VEuPathDB" id="VectorBase:SCAU003466"/>
<keyword evidence="4" id="KW-1185">Reference proteome</keyword>
<comment type="similarity">
    <text evidence="1">Belongs to the SAPAP family.</text>
</comment>
<organism evidence="3 4">
    <name type="scientific">Stomoxys calcitrans</name>
    <name type="common">Stable fly</name>
    <name type="synonym">Conops calcitrans</name>
    <dbReference type="NCBI Taxonomy" id="35570"/>
    <lineage>
        <taxon>Eukaryota</taxon>
        <taxon>Metazoa</taxon>
        <taxon>Ecdysozoa</taxon>
        <taxon>Arthropoda</taxon>
        <taxon>Hexapoda</taxon>
        <taxon>Insecta</taxon>
        <taxon>Pterygota</taxon>
        <taxon>Neoptera</taxon>
        <taxon>Endopterygota</taxon>
        <taxon>Diptera</taxon>
        <taxon>Brachycera</taxon>
        <taxon>Muscomorpha</taxon>
        <taxon>Muscoidea</taxon>
        <taxon>Muscidae</taxon>
        <taxon>Stomoxys</taxon>
    </lineage>
</organism>
<dbReference type="PANTHER" id="PTHR12353:SF1">
    <property type="entry name" value="DISKS LARGE-ASSOCIATED PROTEIN 5"/>
    <property type="match status" value="1"/>
</dbReference>
<feature type="compositionally biased region" description="Basic and acidic residues" evidence="2">
    <location>
        <begin position="1"/>
        <end position="15"/>
    </location>
</feature>
<dbReference type="AlphaFoldDB" id="A0A1I8NZI9"/>
<feature type="region of interest" description="Disordered" evidence="2">
    <location>
        <begin position="993"/>
        <end position="1033"/>
    </location>
</feature>
<dbReference type="STRING" id="35570.A0A1I8NZI9"/>
<proteinExistence type="inferred from homology"/>
<evidence type="ECO:0000313" key="3">
    <source>
        <dbReference type="EnsemblMetazoa" id="SCAU003466-PA"/>
    </source>
</evidence>
<dbReference type="GO" id="GO:0007052">
    <property type="term" value="P:mitotic spindle organization"/>
    <property type="evidence" value="ECO:0007669"/>
    <property type="project" value="TreeGrafter"/>
</dbReference>
<dbReference type="GO" id="GO:0051642">
    <property type="term" value="P:centrosome localization"/>
    <property type="evidence" value="ECO:0007669"/>
    <property type="project" value="TreeGrafter"/>
</dbReference>
<feature type="region of interest" description="Disordered" evidence="2">
    <location>
        <begin position="1"/>
        <end position="80"/>
    </location>
</feature>
<feature type="region of interest" description="Disordered" evidence="2">
    <location>
        <begin position="158"/>
        <end position="207"/>
    </location>
</feature>
<dbReference type="GO" id="GO:0005737">
    <property type="term" value="C:cytoplasm"/>
    <property type="evidence" value="ECO:0007669"/>
    <property type="project" value="TreeGrafter"/>
</dbReference>
<evidence type="ECO:0008006" key="5">
    <source>
        <dbReference type="Google" id="ProtNLM"/>
    </source>
</evidence>
<name>A0A1I8NZI9_STOCA</name>
<dbReference type="GO" id="GO:0008017">
    <property type="term" value="F:microtubule binding"/>
    <property type="evidence" value="ECO:0007669"/>
    <property type="project" value="TreeGrafter"/>
</dbReference>
<feature type="compositionally biased region" description="Basic and acidic residues" evidence="2">
    <location>
        <begin position="57"/>
        <end position="71"/>
    </location>
</feature>
<protein>
    <recommendedName>
        <fullName evidence="5">Guanylate kinase-associated protein mars</fullName>
    </recommendedName>
</protein>
<feature type="compositionally biased region" description="Polar residues" evidence="2">
    <location>
        <begin position="362"/>
        <end position="377"/>
    </location>
</feature>
<accession>A0A1I8NZI9</accession>
<dbReference type="OrthoDB" id="10023951at2759"/>